<evidence type="ECO:0000313" key="13">
    <source>
        <dbReference type="Proteomes" id="UP000289555"/>
    </source>
</evidence>
<evidence type="ECO:0000256" key="6">
    <source>
        <dbReference type="ARBA" id="ARBA00022982"/>
    </source>
</evidence>
<dbReference type="Pfam" id="PF00032">
    <property type="entry name" value="Cytochrom_B_C"/>
    <property type="match status" value="1"/>
</dbReference>
<keyword evidence="6" id="KW-0249">Electron transport</keyword>
<evidence type="ECO:0000259" key="11">
    <source>
        <dbReference type="PROSITE" id="PS51003"/>
    </source>
</evidence>
<dbReference type="InterPro" id="IPR005798">
    <property type="entry name" value="Cyt_b/b6_C"/>
</dbReference>
<dbReference type="Gene3D" id="1.20.810.10">
    <property type="entry name" value="Cytochrome Bc1 Complex, Chain C"/>
    <property type="match status" value="1"/>
</dbReference>
<dbReference type="EMBL" id="AP019416">
    <property type="protein sequence ID" value="BBI50217.1"/>
    <property type="molecule type" value="Genomic_DNA"/>
</dbReference>
<dbReference type="PANTHER" id="PTHR19271">
    <property type="entry name" value="CYTOCHROME B"/>
    <property type="match status" value="1"/>
</dbReference>
<evidence type="ECO:0000256" key="3">
    <source>
        <dbReference type="ARBA" id="ARBA00022617"/>
    </source>
</evidence>
<keyword evidence="7 10" id="KW-1133">Transmembrane helix</keyword>
<evidence type="ECO:0000256" key="9">
    <source>
        <dbReference type="ARBA" id="ARBA00023136"/>
    </source>
</evidence>
<keyword evidence="3" id="KW-0349">Heme</keyword>
<name>A0ABM7GI40_9GAMM</name>
<evidence type="ECO:0000256" key="1">
    <source>
        <dbReference type="ARBA" id="ARBA00004141"/>
    </source>
</evidence>
<evidence type="ECO:0000256" key="7">
    <source>
        <dbReference type="ARBA" id="ARBA00022989"/>
    </source>
</evidence>
<keyword evidence="9 10" id="KW-0472">Membrane</keyword>
<keyword evidence="5" id="KW-0479">Metal-binding</keyword>
<evidence type="ECO:0000256" key="5">
    <source>
        <dbReference type="ARBA" id="ARBA00022723"/>
    </source>
</evidence>
<reference evidence="13" key="1">
    <citation type="journal article" date="2019" name="Microbiol. Resour. Announc.">
        <title>Complete Genome Sequence of Halomonas olivaria, a Moderately Halophilic Bacterium Isolated from Olive Processing Effluents, Obtained by Nanopore Sequencing.</title>
        <authorList>
            <person name="Nagata S."/>
            <person name="Ii K.M."/>
            <person name="Tsukimi T."/>
            <person name="Miura M.C."/>
            <person name="Galipon J."/>
            <person name="Arakawa K."/>
        </authorList>
    </citation>
    <scope>NUCLEOTIDE SEQUENCE [LARGE SCALE GENOMIC DNA]</scope>
    <source>
        <strain evidence="13">TYRC17</strain>
    </source>
</reference>
<evidence type="ECO:0000256" key="2">
    <source>
        <dbReference type="ARBA" id="ARBA00022448"/>
    </source>
</evidence>
<evidence type="ECO:0000256" key="10">
    <source>
        <dbReference type="SAM" id="Phobius"/>
    </source>
</evidence>
<dbReference type="SUPFAM" id="SSF81648">
    <property type="entry name" value="a domain/subunit of cytochrome bc1 complex (Ubiquinol-cytochrome c reductase)"/>
    <property type="match status" value="1"/>
</dbReference>
<feature type="transmembrane region" description="Helical" evidence="10">
    <location>
        <begin position="20"/>
        <end position="38"/>
    </location>
</feature>
<gene>
    <name evidence="12" type="ORF">HORIV_26380</name>
</gene>
<dbReference type="InterPro" id="IPR027387">
    <property type="entry name" value="Cytb/b6-like_sf"/>
</dbReference>
<accession>A0ABM7GI40</accession>
<dbReference type="Proteomes" id="UP000289555">
    <property type="component" value="Chromosome"/>
</dbReference>
<protein>
    <recommendedName>
        <fullName evidence="11">Cytochrome b/b6 C-terminal region profile domain-containing protein</fullName>
    </recommendedName>
</protein>
<dbReference type="PANTHER" id="PTHR19271:SF16">
    <property type="entry name" value="CYTOCHROME B"/>
    <property type="match status" value="1"/>
</dbReference>
<keyword evidence="13" id="KW-1185">Reference proteome</keyword>
<feature type="domain" description="Cytochrome b/b6 C-terminal region profile" evidence="11">
    <location>
        <begin position="1"/>
        <end position="114"/>
    </location>
</feature>
<evidence type="ECO:0000256" key="8">
    <source>
        <dbReference type="ARBA" id="ARBA00023004"/>
    </source>
</evidence>
<evidence type="ECO:0000313" key="12">
    <source>
        <dbReference type="EMBL" id="BBI50217.1"/>
    </source>
</evidence>
<keyword evidence="4 10" id="KW-0812">Transmembrane</keyword>
<comment type="subcellular location">
    <subcellularLocation>
        <location evidence="1">Membrane</location>
        <topology evidence="1">Multi-pass membrane protein</topology>
    </subcellularLocation>
</comment>
<keyword evidence="8" id="KW-0408">Iron</keyword>
<dbReference type="PROSITE" id="PS51003">
    <property type="entry name" value="CYTB_CTER"/>
    <property type="match status" value="1"/>
</dbReference>
<evidence type="ECO:0000256" key="4">
    <source>
        <dbReference type="ARBA" id="ARBA00022692"/>
    </source>
</evidence>
<sequence length="118" mass="13237">MTPFYAILRAITFSVFGLDAKFLGVIFMGAAIAILFVLPWLDRSPVRSMRYKGWMSKIMLTLFAISFVILGVLGVLPSTEGRTLLAQACTVIYFAFFVLMPFYTKLEKTKPVPERVTG</sequence>
<feature type="transmembrane region" description="Helical" evidence="10">
    <location>
        <begin position="58"/>
        <end position="78"/>
    </location>
</feature>
<proteinExistence type="predicted"/>
<feature type="transmembrane region" description="Helical" evidence="10">
    <location>
        <begin position="84"/>
        <end position="103"/>
    </location>
</feature>
<organism evidence="12 13">
    <name type="scientific">Vreelandella olivaria</name>
    <dbReference type="NCBI Taxonomy" id="390919"/>
    <lineage>
        <taxon>Bacteria</taxon>
        <taxon>Pseudomonadati</taxon>
        <taxon>Pseudomonadota</taxon>
        <taxon>Gammaproteobacteria</taxon>
        <taxon>Oceanospirillales</taxon>
        <taxon>Halomonadaceae</taxon>
        <taxon>Vreelandella</taxon>
    </lineage>
</organism>
<keyword evidence="2" id="KW-0813">Transport</keyword>
<dbReference type="InterPro" id="IPR036150">
    <property type="entry name" value="Cyt_b/b6_C_sf"/>
</dbReference>